<dbReference type="GO" id="GO:0008233">
    <property type="term" value="F:peptidase activity"/>
    <property type="evidence" value="ECO:0007669"/>
    <property type="project" value="UniProtKB-KW"/>
</dbReference>
<protein>
    <submittedName>
        <fullName evidence="1">Clp protease regulatory subunit clpx2</fullName>
    </submittedName>
</protein>
<keyword evidence="1" id="KW-0645">Protease</keyword>
<evidence type="ECO:0000313" key="1">
    <source>
        <dbReference type="EMBL" id="KAK7852364.1"/>
    </source>
</evidence>
<sequence>SVPDRGARKNPRGVLIQPHRQKEHSVALGIDNAWRTWCYARLLPHEIAENIVTCASYNYYDSQMDTKNILFICGGAFVDLEKTISER</sequence>
<proteinExistence type="predicted"/>
<dbReference type="AlphaFoldDB" id="A0AAW0LN95"/>
<keyword evidence="2" id="KW-1185">Reference proteome</keyword>
<comment type="caution">
    <text evidence="1">The sequence shown here is derived from an EMBL/GenBank/DDBJ whole genome shotgun (WGS) entry which is preliminary data.</text>
</comment>
<name>A0AAW0LN95_QUESU</name>
<reference evidence="1 2" key="1">
    <citation type="journal article" date="2018" name="Sci. Data">
        <title>The draft genome sequence of cork oak.</title>
        <authorList>
            <person name="Ramos A.M."/>
            <person name="Usie A."/>
            <person name="Barbosa P."/>
            <person name="Barros P.M."/>
            <person name="Capote T."/>
            <person name="Chaves I."/>
            <person name="Simoes F."/>
            <person name="Abreu I."/>
            <person name="Carrasquinho I."/>
            <person name="Faro C."/>
            <person name="Guimaraes J.B."/>
            <person name="Mendonca D."/>
            <person name="Nobrega F."/>
            <person name="Rodrigues L."/>
            <person name="Saibo N.J.M."/>
            <person name="Varela M.C."/>
            <person name="Egas C."/>
            <person name="Matos J."/>
            <person name="Miguel C.M."/>
            <person name="Oliveira M.M."/>
            <person name="Ricardo C.P."/>
            <person name="Goncalves S."/>
        </authorList>
    </citation>
    <scope>NUCLEOTIDE SEQUENCE [LARGE SCALE GENOMIC DNA]</scope>
    <source>
        <strain evidence="2">cv. HL8</strain>
    </source>
</reference>
<dbReference type="Proteomes" id="UP000237347">
    <property type="component" value="Unassembled WGS sequence"/>
</dbReference>
<keyword evidence="1" id="KW-0378">Hydrolase</keyword>
<evidence type="ECO:0000313" key="2">
    <source>
        <dbReference type="Proteomes" id="UP000237347"/>
    </source>
</evidence>
<dbReference type="EMBL" id="PKMF04000076">
    <property type="protein sequence ID" value="KAK7852364.1"/>
    <property type="molecule type" value="Genomic_DNA"/>
</dbReference>
<dbReference type="InterPro" id="IPR027417">
    <property type="entry name" value="P-loop_NTPase"/>
</dbReference>
<dbReference type="Gene3D" id="3.40.50.300">
    <property type="entry name" value="P-loop containing nucleotide triphosphate hydrolases"/>
    <property type="match status" value="1"/>
</dbReference>
<feature type="non-terminal residue" evidence="1">
    <location>
        <position position="1"/>
    </location>
</feature>
<accession>A0AAW0LN95</accession>
<dbReference type="GO" id="GO:0006508">
    <property type="term" value="P:proteolysis"/>
    <property type="evidence" value="ECO:0007669"/>
    <property type="project" value="UniProtKB-KW"/>
</dbReference>
<gene>
    <name evidence="1" type="primary">CLPX2_3</name>
    <name evidence="1" type="ORF">CFP56_039147</name>
</gene>
<organism evidence="1 2">
    <name type="scientific">Quercus suber</name>
    <name type="common">Cork oak</name>
    <dbReference type="NCBI Taxonomy" id="58331"/>
    <lineage>
        <taxon>Eukaryota</taxon>
        <taxon>Viridiplantae</taxon>
        <taxon>Streptophyta</taxon>
        <taxon>Embryophyta</taxon>
        <taxon>Tracheophyta</taxon>
        <taxon>Spermatophyta</taxon>
        <taxon>Magnoliopsida</taxon>
        <taxon>eudicotyledons</taxon>
        <taxon>Gunneridae</taxon>
        <taxon>Pentapetalae</taxon>
        <taxon>rosids</taxon>
        <taxon>fabids</taxon>
        <taxon>Fagales</taxon>
        <taxon>Fagaceae</taxon>
        <taxon>Quercus</taxon>
    </lineage>
</organism>